<dbReference type="InterPro" id="IPR052897">
    <property type="entry name" value="Sec-Metab_Biosynth_Hydrolase"/>
</dbReference>
<dbReference type="STRING" id="1196081.A0A364KL52"/>
<keyword evidence="1" id="KW-1133">Transmembrane helix</keyword>
<dbReference type="AlphaFoldDB" id="A0A364KL52"/>
<keyword evidence="1" id="KW-0812">Transmembrane</keyword>
<keyword evidence="5" id="KW-1185">Reference proteome</keyword>
<feature type="transmembrane region" description="Helical" evidence="1">
    <location>
        <begin position="108"/>
        <end position="127"/>
    </location>
</feature>
<proteinExistence type="predicted"/>
<dbReference type="OrthoDB" id="515692at2759"/>
<dbReference type="EMBL" id="MIKG01000001">
    <property type="protein sequence ID" value="RAO64267.1"/>
    <property type="molecule type" value="Genomic_DNA"/>
</dbReference>
<evidence type="ECO:0000259" key="2">
    <source>
        <dbReference type="Pfam" id="PF12697"/>
    </source>
</evidence>
<feature type="domain" description="DUF7730" evidence="3">
    <location>
        <begin position="366"/>
        <end position="572"/>
    </location>
</feature>
<dbReference type="InterPro" id="IPR000073">
    <property type="entry name" value="AB_hydrolase_1"/>
</dbReference>
<evidence type="ECO:0000313" key="4">
    <source>
        <dbReference type="EMBL" id="RAO64267.1"/>
    </source>
</evidence>
<keyword evidence="1" id="KW-0472">Membrane</keyword>
<feature type="domain" description="AB hydrolase-1" evidence="2">
    <location>
        <begin position="7"/>
        <end position="248"/>
    </location>
</feature>
<dbReference type="PANTHER" id="PTHR37017">
    <property type="entry name" value="AB HYDROLASE-1 DOMAIN-CONTAINING PROTEIN-RELATED"/>
    <property type="match status" value="1"/>
</dbReference>
<dbReference type="RefSeq" id="XP_040728784.1">
    <property type="nucleotide sequence ID" value="XM_040874973.1"/>
</dbReference>
<dbReference type="SUPFAM" id="SSF53474">
    <property type="entry name" value="alpha/beta-Hydrolases"/>
    <property type="match status" value="1"/>
</dbReference>
<dbReference type="Pfam" id="PF12697">
    <property type="entry name" value="Abhydrolase_6"/>
    <property type="match status" value="1"/>
</dbReference>
<protein>
    <submittedName>
        <fullName evidence="4">Uncharacterized protein</fullName>
    </submittedName>
</protein>
<sequence>MSNSPTLVFIPGAWHRPTCYDKVIQLLQAQHGLKCISITLPSTTGSPTATFKDDIDAARKAVSQETNHGHNVVVIAHSYGGMVGNSAIRGFTQPPGTISSQRSQTTGYVIGLILIASGFTLTGLSFMDPLFGHPLPFFRIDNVTGYAELVTSPRELFYHDVPAEEAEFWVSQLTGQSLKSLFEGGEHAYAGWKDLPTWYIGTIEDRGLPVLVQRIQVGMAREMGGSVEHRELQTSHSPFLSQPEETVDIVLEAIRAFTWELGENQSLTSGRSGAVAVPKTTVWQPSTGSILRVDLLYHYIYHIEYKMRHFDAWILRDPYSIWHYYSTGRRWQESVRDMIHSRQICAPLVDSSNSAPVDPLACSISSQSNCPLLQRLPPEIRLMIYGYVFGDEAVHLVQLKGKIRHVRCFQHKSASDIPSHRQCCPETMARWRSSSFAAAAGNRSDSHLYPHTHKSLPDKLSNSSLSLLRTCRAIYLEAADIPYQTLSFDVDDLHTFIAFSLTISSEHLARIKRLTVQWTPIWQPMTGDSSSYSQTGSNKSSIYSHTHNDHLWKIFWTRVQALEGLQGLHLNLDLGRFMGNAMNTVPGAPGSVLQGGANSTKISLDVAEPWLQPLMAVRGLKEFDLCVSARCDASARNSLVEQIGAEAVVLRDCLREVMCLPREPSTTTGCTVPVSFLKDISASCGMDEYLLEGNVQRPQLMITAA</sequence>
<dbReference type="InterPro" id="IPR056632">
    <property type="entry name" value="DUF7730"/>
</dbReference>
<comment type="caution">
    <text evidence="4">The sequence shown here is derived from an EMBL/GenBank/DDBJ whole genome shotgun (WGS) entry which is preliminary data.</text>
</comment>
<dbReference type="PANTHER" id="PTHR37017:SF3">
    <property type="entry name" value="AB HYDROLASE-1 DOMAIN-CONTAINING PROTEIN"/>
    <property type="match status" value="1"/>
</dbReference>
<dbReference type="Proteomes" id="UP000249363">
    <property type="component" value="Unassembled WGS sequence"/>
</dbReference>
<dbReference type="Gene3D" id="3.40.50.1820">
    <property type="entry name" value="alpha/beta hydrolase"/>
    <property type="match status" value="1"/>
</dbReference>
<evidence type="ECO:0000313" key="5">
    <source>
        <dbReference type="Proteomes" id="UP000249363"/>
    </source>
</evidence>
<name>A0A364KL52_TALAM</name>
<dbReference type="Pfam" id="PF24864">
    <property type="entry name" value="DUF7730"/>
    <property type="match status" value="1"/>
</dbReference>
<accession>A0A364KL52</accession>
<evidence type="ECO:0000256" key="1">
    <source>
        <dbReference type="SAM" id="Phobius"/>
    </source>
</evidence>
<gene>
    <name evidence="4" type="ORF">BHQ10_000279</name>
</gene>
<organism evidence="4 5">
    <name type="scientific">Talaromyces amestolkiae</name>
    <dbReference type="NCBI Taxonomy" id="1196081"/>
    <lineage>
        <taxon>Eukaryota</taxon>
        <taxon>Fungi</taxon>
        <taxon>Dikarya</taxon>
        <taxon>Ascomycota</taxon>
        <taxon>Pezizomycotina</taxon>
        <taxon>Eurotiomycetes</taxon>
        <taxon>Eurotiomycetidae</taxon>
        <taxon>Eurotiales</taxon>
        <taxon>Trichocomaceae</taxon>
        <taxon>Talaromyces</taxon>
        <taxon>Talaromyces sect. Talaromyces</taxon>
    </lineage>
</organism>
<reference evidence="4 5" key="1">
    <citation type="journal article" date="2017" name="Biotechnol. Biofuels">
        <title>Differential beta-glucosidase expression as a function of carbon source availability in Talaromyces amestolkiae: a genomic and proteomic approach.</title>
        <authorList>
            <person name="de Eugenio L.I."/>
            <person name="Mendez-Liter J.A."/>
            <person name="Nieto-Dominguez M."/>
            <person name="Alonso L."/>
            <person name="Gil-Munoz J."/>
            <person name="Barriuso J."/>
            <person name="Prieto A."/>
            <person name="Martinez M.J."/>
        </authorList>
    </citation>
    <scope>NUCLEOTIDE SEQUENCE [LARGE SCALE GENOMIC DNA]</scope>
    <source>
        <strain evidence="4 5">CIB</strain>
    </source>
</reference>
<evidence type="ECO:0000259" key="3">
    <source>
        <dbReference type="Pfam" id="PF24864"/>
    </source>
</evidence>
<dbReference type="InterPro" id="IPR029058">
    <property type="entry name" value="AB_hydrolase_fold"/>
</dbReference>
<dbReference type="GeneID" id="63789496"/>